<sequence length="33" mass="3950">VSKTLKYREVRELFSGLFFSLEKNPKHEARLII</sequence>
<proteinExistence type="predicted"/>
<feature type="non-terminal residue" evidence="1">
    <location>
        <position position="1"/>
    </location>
</feature>
<comment type="caution">
    <text evidence="1">The sequence shown here is derived from an EMBL/GenBank/DDBJ whole genome shotgun (WGS) entry which is preliminary data.</text>
</comment>
<gene>
    <name evidence="1" type="ORF">S01H1_32093</name>
</gene>
<organism evidence="1">
    <name type="scientific">marine sediment metagenome</name>
    <dbReference type="NCBI Taxonomy" id="412755"/>
    <lineage>
        <taxon>unclassified sequences</taxon>
        <taxon>metagenomes</taxon>
        <taxon>ecological metagenomes</taxon>
    </lineage>
</organism>
<name>X0TPG5_9ZZZZ</name>
<dbReference type="AlphaFoldDB" id="X0TPG5"/>
<evidence type="ECO:0000313" key="1">
    <source>
        <dbReference type="EMBL" id="GAF95438.1"/>
    </source>
</evidence>
<reference evidence="1" key="1">
    <citation type="journal article" date="2014" name="Front. Microbiol.">
        <title>High frequency of phylogenetically diverse reductive dehalogenase-homologous genes in deep subseafloor sedimentary metagenomes.</title>
        <authorList>
            <person name="Kawai M."/>
            <person name="Futagami T."/>
            <person name="Toyoda A."/>
            <person name="Takaki Y."/>
            <person name="Nishi S."/>
            <person name="Hori S."/>
            <person name="Arai W."/>
            <person name="Tsubouchi T."/>
            <person name="Morono Y."/>
            <person name="Uchiyama I."/>
            <person name="Ito T."/>
            <person name="Fujiyama A."/>
            <person name="Inagaki F."/>
            <person name="Takami H."/>
        </authorList>
    </citation>
    <scope>NUCLEOTIDE SEQUENCE</scope>
    <source>
        <strain evidence="1">Expedition CK06-06</strain>
    </source>
</reference>
<dbReference type="EMBL" id="BARS01019848">
    <property type="protein sequence ID" value="GAF95438.1"/>
    <property type="molecule type" value="Genomic_DNA"/>
</dbReference>
<protein>
    <submittedName>
        <fullName evidence="1">Uncharacterized protein</fullName>
    </submittedName>
</protein>
<accession>X0TPG5</accession>